<dbReference type="InterPro" id="IPR019949">
    <property type="entry name" value="CmoO-like"/>
</dbReference>
<dbReference type="FunFam" id="3.20.20.30:FF:000002">
    <property type="entry name" value="LLM class flavin-dependent oxidoreductase"/>
    <property type="match status" value="1"/>
</dbReference>
<dbReference type="Proteomes" id="UP000298347">
    <property type="component" value="Unassembled WGS sequence"/>
</dbReference>
<dbReference type="Pfam" id="PF00296">
    <property type="entry name" value="Bac_luciferase"/>
    <property type="match status" value="1"/>
</dbReference>
<proteinExistence type="predicted"/>
<dbReference type="OrthoDB" id="9780518at2"/>
<dbReference type="InterPro" id="IPR036661">
    <property type="entry name" value="Luciferase-like_sf"/>
</dbReference>
<reference evidence="3 4" key="1">
    <citation type="journal article" date="2015" name="Int. J. Syst. Evol. Microbiol.">
        <title>Sporolactobacillus shoreae sp. nov. and Sporolactobacillus spathodeae sp. nov., two spore-forming lactic acid bacteria isolated from tree barks in Thailand.</title>
        <authorList>
            <person name="Thamacharoensuk T."/>
            <person name="Kitahara M."/>
            <person name="Ohkuma M."/>
            <person name="Thongchul N."/>
            <person name="Tanasupawat S."/>
        </authorList>
    </citation>
    <scope>NUCLEOTIDE SEQUENCE [LARGE SCALE GENOMIC DNA]</scope>
    <source>
        <strain evidence="3 4">BK92</strain>
    </source>
</reference>
<comment type="caution">
    <text evidence="3">The sequence shown here is derived from an EMBL/GenBank/DDBJ whole genome shotgun (WGS) entry which is preliminary data.</text>
</comment>
<dbReference type="GO" id="GO:0016705">
    <property type="term" value="F:oxidoreductase activity, acting on paired donors, with incorporation or reduction of molecular oxygen"/>
    <property type="evidence" value="ECO:0007669"/>
    <property type="project" value="InterPro"/>
</dbReference>
<name>A0A4Z0GUT7_9BACL</name>
<dbReference type="AlphaFoldDB" id="A0A4Z0GUT7"/>
<sequence>MKLSVLDQSPISEGSTPMEALKNSTRLAVEAERLGYHRIWFAEHHDSSGLASVSPEIMIAHVAAKTSTIHVGSGGVLLPHYSPYKVAENFNLLENLYPGRIDLGIGRAPGGMPGATWALNDGARRDLNDFPRKVRDLIGFLNDQLPEGHQYKTVRATPLAERLPEIYLLGSSDGSAGIAADIGTPFMFAHFINPHGGSEVVRSYRANYRPSEWFPEPKASVCIFAVCAETDEEAERQASTLRYWMLKAAQGKSVLLPTLEEAEHFVPSEWEHEQMKENETRMIVGNPQKVKRELENLAAVYQTDEVMILTNIFDFEAKLRSFRLIAKAFQTGTFY</sequence>
<dbReference type="EMBL" id="SRJD01000001">
    <property type="protein sequence ID" value="TGB00468.1"/>
    <property type="molecule type" value="Genomic_DNA"/>
</dbReference>
<dbReference type="Gene3D" id="3.20.20.30">
    <property type="entry name" value="Luciferase-like domain"/>
    <property type="match status" value="1"/>
</dbReference>
<organism evidence="3 4">
    <name type="scientific">Sporolactobacillus shoreae</name>
    <dbReference type="NCBI Taxonomy" id="1465501"/>
    <lineage>
        <taxon>Bacteria</taxon>
        <taxon>Bacillati</taxon>
        <taxon>Bacillota</taxon>
        <taxon>Bacilli</taxon>
        <taxon>Bacillales</taxon>
        <taxon>Sporolactobacillaceae</taxon>
        <taxon>Sporolactobacillus</taxon>
    </lineage>
</organism>
<dbReference type="PANTHER" id="PTHR30137:SF19">
    <property type="entry name" value="LUCIFERASE-LIKE MONOOXYGENASE"/>
    <property type="match status" value="1"/>
</dbReference>
<feature type="domain" description="Luciferase-like" evidence="2">
    <location>
        <begin position="1"/>
        <end position="297"/>
    </location>
</feature>
<gene>
    <name evidence="3" type="ORF">E4665_00735</name>
</gene>
<accession>A0A4Z0GUT7</accession>
<dbReference type="InterPro" id="IPR050766">
    <property type="entry name" value="Bact_Lucif_Oxidored"/>
</dbReference>
<dbReference type="SUPFAM" id="SSF51679">
    <property type="entry name" value="Bacterial luciferase-like"/>
    <property type="match status" value="1"/>
</dbReference>
<keyword evidence="4" id="KW-1185">Reference proteome</keyword>
<protein>
    <submittedName>
        <fullName evidence="3">LLM class flavin-dependent oxidoreductase</fullName>
    </submittedName>
</protein>
<comment type="similarity">
    <text evidence="1">To bacterial alkanal monooxygenase alpha and beta chains.</text>
</comment>
<dbReference type="PANTHER" id="PTHR30137">
    <property type="entry name" value="LUCIFERASE-LIKE MONOOXYGENASE"/>
    <property type="match status" value="1"/>
</dbReference>
<evidence type="ECO:0000313" key="3">
    <source>
        <dbReference type="EMBL" id="TGB00468.1"/>
    </source>
</evidence>
<dbReference type="GO" id="GO:0005829">
    <property type="term" value="C:cytosol"/>
    <property type="evidence" value="ECO:0007669"/>
    <property type="project" value="TreeGrafter"/>
</dbReference>
<dbReference type="InterPro" id="IPR011251">
    <property type="entry name" value="Luciferase-like_dom"/>
</dbReference>
<dbReference type="CDD" id="cd00347">
    <property type="entry name" value="Flavin_utilizing_monoxygenases"/>
    <property type="match status" value="1"/>
</dbReference>
<evidence type="ECO:0000259" key="2">
    <source>
        <dbReference type="Pfam" id="PF00296"/>
    </source>
</evidence>
<evidence type="ECO:0000256" key="1">
    <source>
        <dbReference type="ARBA" id="ARBA00007789"/>
    </source>
</evidence>
<dbReference type="NCBIfam" id="TIGR03558">
    <property type="entry name" value="oxido_grp_1"/>
    <property type="match status" value="1"/>
</dbReference>
<evidence type="ECO:0000313" key="4">
    <source>
        <dbReference type="Proteomes" id="UP000298347"/>
    </source>
</evidence>